<feature type="region of interest" description="Disordered" evidence="2">
    <location>
        <begin position="351"/>
        <end position="371"/>
    </location>
</feature>
<feature type="region of interest" description="Disordered" evidence="2">
    <location>
        <begin position="154"/>
        <end position="174"/>
    </location>
</feature>
<comment type="similarity">
    <text evidence="1">Belongs to the N-acetylmuramoyl-L-alanine amidase 2 family.</text>
</comment>
<feature type="signal peptide" evidence="3">
    <location>
        <begin position="1"/>
        <end position="27"/>
    </location>
</feature>
<evidence type="ECO:0000256" key="3">
    <source>
        <dbReference type="SAM" id="SignalP"/>
    </source>
</evidence>
<dbReference type="PANTHER" id="PTHR11022">
    <property type="entry name" value="PEPTIDOGLYCAN RECOGNITION PROTEIN"/>
    <property type="match status" value="1"/>
</dbReference>
<feature type="chain" id="PRO_5043422512" evidence="3">
    <location>
        <begin position="28"/>
        <end position="563"/>
    </location>
</feature>
<evidence type="ECO:0000313" key="4">
    <source>
        <dbReference type="EMBL" id="TGG84466.1"/>
    </source>
</evidence>
<keyword evidence="3" id="KW-0732">Signal</keyword>
<dbReference type="SMART" id="SM00701">
    <property type="entry name" value="PGRP"/>
    <property type="match status" value="1"/>
</dbReference>
<dbReference type="Pfam" id="PF01510">
    <property type="entry name" value="Amidase_2"/>
    <property type="match status" value="1"/>
</dbReference>
<gene>
    <name evidence="4" type="ORF">D8771_11265</name>
</gene>
<dbReference type="Gene3D" id="3.40.80.10">
    <property type="entry name" value="Peptidoglycan recognition protein-like"/>
    <property type="match status" value="1"/>
</dbReference>
<dbReference type="InterPro" id="IPR015510">
    <property type="entry name" value="PGRP"/>
</dbReference>
<feature type="compositionally biased region" description="Polar residues" evidence="2">
    <location>
        <begin position="242"/>
        <end position="254"/>
    </location>
</feature>
<sequence>MRAKCAHSLGVVSAAALLLPLAPLASAAPSVEPAAAPAPTGSSPSSASPPAPGSPSSPGAGAARPAPRAERAADRAAGSTQSLAFPKAASGAATRHGSAGAGSAVRIPARTVHRYALLGAVWEHADETLRGRLQVRTRDAETKRWSDWRELTAHGDESRQDDTDGPERGATAPLWVGLADGVEARVLPDGTTTARLGLPDGFRLELVDPGPDPARPAPGRGAPAGPGSTRPESGKPGKAGNAGNSGSTGESAPDSTGPRDENGSPDGTGPQNAEPGGTGSDGTGAEGSGAQGPGSDGTGTGSGDAGSEAAGTGDGAGQEAGTGAGKGAGTAAEGAGVSVLPALSREATEAAYPVASARPGTKPHIGPRPRIVTRKGWGANEKLRESRLAYTKKVKAVFVHHTAMTNRYSCKRAPAMIRAMYRYHVKSMKWRDIGYNFLVDKCGTVYEGRAGGVAKPVMGAHTYGFNTNTMGVAVLGSYDRSRPSKAAVTALSRLAAWKLGISGVNPAARTWLKSGGGKYKKGRKIRFHTVSGHKDGYVTECPGARLYGKLGTIRSTAARLQGR</sequence>
<dbReference type="AlphaFoldDB" id="A0A6C1C3C4"/>
<organism evidence="4 5">
    <name type="scientific">Streptomyces albus</name>
    <dbReference type="NCBI Taxonomy" id="1888"/>
    <lineage>
        <taxon>Bacteria</taxon>
        <taxon>Bacillati</taxon>
        <taxon>Actinomycetota</taxon>
        <taxon>Actinomycetes</taxon>
        <taxon>Kitasatosporales</taxon>
        <taxon>Streptomycetaceae</taxon>
        <taxon>Streptomyces</taxon>
    </lineage>
</organism>
<dbReference type="GO" id="GO:0009253">
    <property type="term" value="P:peptidoglycan catabolic process"/>
    <property type="evidence" value="ECO:0007669"/>
    <property type="project" value="InterPro"/>
</dbReference>
<dbReference type="SMART" id="SM00644">
    <property type="entry name" value="Ami_2"/>
    <property type="match status" value="1"/>
</dbReference>
<feature type="region of interest" description="Disordered" evidence="2">
    <location>
        <begin position="29"/>
        <end position="103"/>
    </location>
</feature>
<dbReference type="EMBL" id="RCIY01000046">
    <property type="protein sequence ID" value="TGG84466.1"/>
    <property type="molecule type" value="Genomic_DNA"/>
</dbReference>
<feature type="compositionally biased region" description="Low complexity" evidence="2">
    <location>
        <begin position="29"/>
        <end position="46"/>
    </location>
</feature>
<dbReference type="GO" id="GO:0008745">
    <property type="term" value="F:N-acetylmuramoyl-L-alanine amidase activity"/>
    <property type="evidence" value="ECO:0007669"/>
    <property type="project" value="InterPro"/>
</dbReference>
<dbReference type="GO" id="GO:0008270">
    <property type="term" value="F:zinc ion binding"/>
    <property type="evidence" value="ECO:0007669"/>
    <property type="project" value="InterPro"/>
</dbReference>
<dbReference type="Proteomes" id="UP000298111">
    <property type="component" value="Unassembled WGS sequence"/>
</dbReference>
<feature type="compositionally biased region" description="Basic and acidic residues" evidence="2">
    <location>
        <begin position="154"/>
        <end position="167"/>
    </location>
</feature>
<feature type="compositionally biased region" description="Gly residues" evidence="2">
    <location>
        <begin position="312"/>
        <end position="328"/>
    </location>
</feature>
<evidence type="ECO:0000256" key="2">
    <source>
        <dbReference type="SAM" id="MobiDB-lite"/>
    </source>
</evidence>
<dbReference type="InterPro" id="IPR002502">
    <property type="entry name" value="Amidase_domain"/>
</dbReference>
<protein>
    <submittedName>
        <fullName evidence="4">N-acetylmuramoyl-L-alanine amidase</fullName>
    </submittedName>
</protein>
<comment type="caution">
    <text evidence="4">The sequence shown here is derived from an EMBL/GenBank/DDBJ whole genome shotgun (WGS) entry which is preliminary data.</text>
</comment>
<feature type="compositionally biased region" description="Gly residues" evidence="2">
    <location>
        <begin position="276"/>
        <end position="304"/>
    </location>
</feature>
<proteinExistence type="inferred from homology"/>
<dbReference type="CDD" id="cd06583">
    <property type="entry name" value="PGRP"/>
    <property type="match status" value="1"/>
</dbReference>
<feature type="compositionally biased region" description="Low complexity" evidence="2">
    <location>
        <begin position="217"/>
        <end position="227"/>
    </location>
</feature>
<dbReference type="InterPro" id="IPR006619">
    <property type="entry name" value="PGRP_domain_met/bac"/>
</dbReference>
<dbReference type="SUPFAM" id="SSF55846">
    <property type="entry name" value="N-acetylmuramoyl-L-alanine amidase-like"/>
    <property type="match status" value="1"/>
</dbReference>
<feature type="region of interest" description="Disordered" evidence="2">
    <location>
        <begin position="191"/>
        <end position="332"/>
    </location>
</feature>
<dbReference type="InterPro" id="IPR036505">
    <property type="entry name" value="Amidase/PGRP_sf"/>
</dbReference>
<feature type="compositionally biased region" description="Low complexity" evidence="2">
    <location>
        <begin position="56"/>
        <end position="66"/>
    </location>
</feature>
<name>A0A6C1C3C4_9ACTN</name>
<evidence type="ECO:0000313" key="5">
    <source>
        <dbReference type="Proteomes" id="UP000298111"/>
    </source>
</evidence>
<reference evidence="4 5" key="1">
    <citation type="submission" date="2018-10" db="EMBL/GenBank/DDBJ databases">
        <title>Isolation of pseudouridimycin from Streptomyces albus DSM 40763.</title>
        <authorList>
            <person name="Rosenqvist P."/>
            <person name="Metsae-Ketelae M."/>
            <person name="Virta P."/>
        </authorList>
    </citation>
    <scope>NUCLEOTIDE SEQUENCE [LARGE SCALE GENOMIC DNA]</scope>
    <source>
        <strain evidence="4 5">DSM 40763</strain>
    </source>
</reference>
<dbReference type="PANTHER" id="PTHR11022:SF41">
    <property type="entry name" value="PEPTIDOGLYCAN-RECOGNITION PROTEIN LC-RELATED"/>
    <property type="match status" value="1"/>
</dbReference>
<evidence type="ECO:0000256" key="1">
    <source>
        <dbReference type="ARBA" id="ARBA00007553"/>
    </source>
</evidence>
<accession>A0A6C1C3C4</accession>